<name>A0AB39P7Z0_9ACTN</name>
<protein>
    <submittedName>
        <fullName evidence="2">Uncharacterized protein</fullName>
    </submittedName>
</protein>
<feature type="compositionally biased region" description="Basic and acidic residues" evidence="1">
    <location>
        <begin position="60"/>
        <end position="78"/>
    </location>
</feature>
<feature type="compositionally biased region" description="Polar residues" evidence="1">
    <location>
        <begin position="40"/>
        <end position="50"/>
    </location>
</feature>
<feature type="compositionally biased region" description="Polar residues" evidence="1">
    <location>
        <begin position="182"/>
        <end position="196"/>
    </location>
</feature>
<dbReference type="EMBL" id="CP163435">
    <property type="protein sequence ID" value="XDQ26671.1"/>
    <property type="molecule type" value="Genomic_DNA"/>
</dbReference>
<dbReference type="RefSeq" id="WP_369233924.1">
    <property type="nucleotide sequence ID" value="NZ_CP163435.1"/>
</dbReference>
<evidence type="ECO:0000313" key="2">
    <source>
        <dbReference type="EMBL" id="XDQ26671.1"/>
    </source>
</evidence>
<gene>
    <name evidence="2" type="ORF">AB5J56_19030</name>
</gene>
<feature type="compositionally biased region" description="Basic and acidic residues" evidence="1">
    <location>
        <begin position="11"/>
        <end position="23"/>
    </location>
</feature>
<sequence length="204" mass="21781">MASDQNAPRLLPDHPRGRGDRSAAARRRAPRRPRVEVSINELTGTMSWRTIQPGGGRAGSAHDRTGGDHAATADRREKAAALRAAGLDPARVDSRGAAPIPAHPAAVRTAVSVPVETLTPDQLQHHLARVGALHSRLAGDASRGTRMPLSVAAHLRSSATPSRVHALTAERSSAVRELGNRPQFNRPQTNRPQAYTPQAPAPRR</sequence>
<reference evidence="2" key="1">
    <citation type="submission" date="2024-07" db="EMBL/GenBank/DDBJ databases">
        <authorList>
            <person name="Yu S.T."/>
        </authorList>
    </citation>
    <scope>NUCLEOTIDE SEQUENCE</scope>
    <source>
        <strain evidence="2">R21</strain>
    </source>
</reference>
<feature type="region of interest" description="Disordered" evidence="1">
    <location>
        <begin position="156"/>
        <end position="204"/>
    </location>
</feature>
<dbReference type="AlphaFoldDB" id="A0AB39P7Z0"/>
<organism evidence="2">
    <name type="scientific">Streptomyces sp. R21</name>
    <dbReference type="NCBI Taxonomy" id="3238627"/>
    <lineage>
        <taxon>Bacteria</taxon>
        <taxon>Bacillati</taxon>
        <taxon>Actinomycetota</taxon>
        <taxon>Actinomycetes</taxon>
        <taxon>Kitasatosporales</taxon>
        <taxon>Streptomycetaceae</taxon>
        <taxon>Streptomyces</taxon>
    </lineage>
</organism>
<feature type="region of interest" description="Disordered" evidence="1">
    <location>
        <begin position="1"/>
        <end position="78"/>
    </location>
</feature>
<proteinExistence type="predicted"/>
<accession>A0AB39P7Z0</accession>
<evidence type="ECO:0000256" key="1">
    <source>
        <dbReference type="SAM" id="MobiDB-lite"/>
    </source>
</evidence>